<dbReference type="InterPro" id="IPR013216">
    <property type="entry name" value="Methyltransf_11"/>
</dbReference>
<dbReference type="Gene3D" id="3.40.50.150">
    <property type="entry name" value="Vaccinia Virus protein VP39"/>
    <property type="match status" value="1"/>
</dbReference>
<name>A0A4S4NKB3_9BACT</name>
<feature type="domain" description="Methyltransferase type 11" evidence="4">
    <location>
        <begin position="82"/>
        <end position="175"/>
    </location>
</feature>
<dbReference type="Proteomes" id="UP000308528">
    <property type="component" value="Unassembled WGS sequence"/>
</dbReference>
<evidence type="ECO:0000256" key="2">
    <source>
        <dbReference type="ARBA" id="ARBA00022679"/>
    </source>
</evidence>
<keyword evidence="2 5" id="KW-0808">Transferase</keyword>
<dbReference type="PANTHER" id="PTHR43464:SF19">
    <property type="entry name" value="UBIQUINONE BIOSYNTHESIS O-METHYLTRANSFERASE, MITOCHONDRIAL"/>
    <property type="match status" value="1"/>
</dbReference>
<accession>A0A4S4NKB3</accession>
<evidence type="ECO:0000256" key="3">
    <source>
        <dbReference type="ARBA" id="ARBA00022691"/>
    </source>
</evidence>
<dbReference type="EMBL" id="SRSF01000004">
    <property type="protein sequence ID" value="THH39385.1"/>
    <property type="molecule type" value="Genomic_DNA"/>
</dbReference>
<keyword evidence="6" id="KW-1185">Reference proteome</keyword>
<dbReference type="GO" id="GO:0032259">
    <property type="term" value="P:methylation"/>
    <property type="evidence" value="ECO:0007669"/>
    <property type="project" value="UniProtKB-KW"/>
</dbReference>
<dbReference type="SUPFAM" id="SSF53335">
    <property type="entry name" value="S-adenosyl-L-methionine-dependent methyltransferases"/>
    <property type="match status" value="1"/>
</dbReference>
<dbReference type="OrthoDB" id="9770553at2"/>
<keyword evidence="1 5" id="KW-0489">Methyltransferase</keyword>
<organism evidence="5 6">
    <name type="scientific">Neolewinella litorea</name>
    <dbReference type="NCBI Taxonomy" id="2562452"/>
    <lineage>
        <taxon>Bacteria</taxon>
        <taxon>Pseudomonadati</taxon>
        <taxon>Bacteroidota</taxon>
        <taxon>Saprospiria</taxon>
        <taxon>Saprospirales</taxon>
        <taxon>Lewinellaceae</taxon>
        <taxon>Neolewinella</taxon>
    </lineage>
</organism>
<evidence type="ECO:0000313" key="6">
    <source>
        <dbReference type="Proteomes" id="UP000308528"/>
    </source>
</evidence>
<protein>
    <submittedName>
        <fullName evidence="5">Class I SAM-dependent methyltransferase</fullName>
    </submittedName>
</protein>
<evidence type="ECO:0000313" key="5">
    <source>
        <dbReference type="EMBL" id="THH39385.1"/>
    </source>
</evidence>
<reference evidence="5 6" key="1">
    <citation type="submission" date="2019-04" db="EMBL/GenBank/DDBJ databases">
        <title>Lewinella litorea sp. nov., isolated from a marine sand.</title>
        <authorList>
            <person name="Yoon J.-H."/>
        </authorList>
    </citation>
    <scope>NUCLEOTIDE SEQUENCE [LARGE SCALE GENOMIC DNA]</scope>
    <source>
        <strain evidence="5 6">HSMS-39</strain>
    </source>
</reference>
<sequence length="287" mass="32807">MFDLIRILRPLPDPPAAYRTPEGVYNLLPRSEKPANYVEHYQRDAQEFDYFAAPPDPATRHENQRLHEVILRHLPAAARVVLDVGCGSAWVARELLGRKDAVISFDLALRNTTEALRLYPAPSHFAVTGDVLALPFQDNSVDAIISSEVIEHVPEVTPYLENLIRVVRPGGTIILSTPYNETIQYSLCVHCNRPTPLHAHLHSFNEARVISLLDPQPDIRFRMEKFSNKALLYLRTHRLLRHFPHRLWRTVDRFANWIVDKPARLVIVIEKLEHQPSTPPTPSSSKP</sequence>
<dbReference type="AlphaFoldDB" id="A0A4S4NKB3"/>
<evidence type="ECO:0000259" key="4">
    <source>
        <dbReference type="Pfam" id="PF08241"/>
    </source>
</evidence>
<keyword evidence="3" id="KW-0949">S-adenosyl-L-methionine</keyword>
<proteinExistence type="predicted"/>
<dbReference type="RefSeq" id="WP_136459518.1">
    <property type="nucleotide sequence ID" value="NZ_SRSF01000004.1"/>
</dbReference>
<dbReference type="GO" id="GO:0008757">
    <property type="term" value="F:S-adenosylmethionine-dependent methyltransferase activity"/>
    <property type="evidence" value="ECO:0007669"/>
    <property type="project" value="InterPro"/>
</dbReference>
<dbReference type="PANTHER" id="PTHR43464">
    <property type="entry name" value="METHYLTRANSFERASE"/>
    <property type="match status" value="1"/>
</dbReference>
<dbReference type="CDD" id="cd02440">
    <property type="entry name" value="AdoMet_MTases"/>
    <property type="match status" value="1"/>
</dbReference>
<dbReference type="InterPro" id="IPR029063">
    <property type="entry name" value="SAM-dependent_MTases_sf"/>
</dbReference>
<dbReference type="Pfam" id="PF08241">
    <property type="entry name" value="Methyltransf_11"/>
    <property type="match status" value="1"/>
</dbReference>
<evidence type="ECO:0000256" key="1">
    <source>
        <dbReference type="ARBA" id="ARBA00022603"/>
    </source>
</evidence>
<gene>
    <name evidence="5" type="ORF">E4021_11570</name>
</gene>
<comment type="caution">
    <text evidence="5">The sequence shown here is derived from an EMBL/GenBank/DDBJ whole genome shotgun (WGS) entry which is preliminary data.</text>
</comment>